<comment type="caution">
    <text evidence="1">The sequence shown here is derived from an EMBL/GenBank/DDBJ whole genome shotgun (WGS) entry which is preliminary data.</text>
</comment>
<protein>
    <submittedName>
        <fullName evidence="1">Uncharacterized protein</fullName>
    </submittedName>
</protein>
<sequence length="51" mass="6027">MKRSDFSIYLNERNSLQLDLQISILRSQFLDQEELERAAEMDSAKDFATMQ</sequence>
<dbReference type="EMBL" id="VSWC01000054">
    <property type="protein sequence ID" value="KAA1099286.1"/>
    <property type="molecule type" value="Genomic_DNA"/>
</dbReference>
<gene>
    <name evidence="1" type="ORF">PGT21_002280</name>
</gene>
<keyword evidence="2" id="KW-1185">Reference proteome</keyword>
<organism evidence="1 2">
    <name type="scientific">Puccinia graminis f. sp. tritici</name>
    <dbReference type="NCBI Taxonomy" id="56615"/>
    <lineage>
        <taxon>Eukaryota</taxon>
        <taxon>Fungi</taxon>
        <taxon>Dikarya</taxon>
        <taxon>Basidiomycota</taxon>
        <taxon>Pucciniomycotina</taxon>
        <taxon>Pucciniomycetes</taxon>
        <taxon>Pucciniales</taxon>
        <taxon>Pucciniaceae</taxon>
        <taxon>Puccinia</taxon>
    </lineage>
</organism>
<evidence type="ECO:0000313" key="2">
    <source>
        <dbReference type="Proteomes" id="UP000324748"/>
    </source>
</evidence>
<dbReference type="AlphaFoldDB" id="A0A5B0PE14"/>
<evidence type="ECO:0000313" key="1">
    <source>
        <dbReference type="EMBL" id="KAA1099286.1"/>
    </source>
</evidence>
<proteinExistence type="predicted"/>
<dbReference type="Proteomes" id="UP000324748">
    <property type="component" value="Unassembled WGS sequence"/>
</dbReference>
<accession>A0A5B0PE14</accession>
<reference evidence="1 2" key="1">
    <citation type="submission" date="2019-05" db="EMBL/GenBank/DDBJ databases">
        <title>Emergence of the Ug99 lineage of the wheat stem rust pathogen through somatic hybridization.</title>
        <authorList>
            <person name="Li F."/>
            <person name="Upadhyaya N.M."/>
            <person name="Sperschneider J."/>
            <person name="Matny O."/>
            <person name="Nguyen-Phuc H."/>
            <person name="Mago R."/>
            <person name="Raley C."/>
            <person name="Miller M.E."/>
            <person name="Silverstein K.A.T."/>
            <person name="Henningsen E."/>
            <person name="Hirsch C.D."/>
            <person name="Visser B."/>
            <person name="Pretorius Z.A."/>
            <person name="Steffenson B.J."/>
            <person name="Schwessinger B."/>
            <person name="Dodds P.N."/>
            <person name="Figueroa M."/>
        </authorList>
    </citation>
    <scope>NUCLEOTIDE SEQUENCE [LARGE SCALE GENOMIC DNA]</scope>
    <source>
        <strain evidence="1">21-0</strain>
    </source>
</reference>
<name>A0A5B0PE14_PUCGR</name>